<sequence>MSNLFTLLRRIMYCNSGRGFLKVITAGRRENSTSSKRSWKRIPVVRTFDLKMAATGTDRTMERPQERPPLGAPDERTKLTCILFHRGFWKRTGIVPLPT</sequence>
<keyword evidence="3" id="KW-1185">Reference proteome</keyword>
<name>A0A9D3S317_ANGAN</name>
<dbReference type="EMBL" id="JAFIRN010000003">
    <property type="protein sequence ID" value="KAG5852838.1"/>
    <property type="molecule type" value="Genomic_DNA"/>
</dbReference>
<dbReference type="AlphaFoldDB" id="A0A9D3S317"/>
<protein>
    <submittedName>
        <fullName evidence="2">Uncharacterized protein</fullName>
    </submittedName>
</protein>
<proteinExistence type="predicted"/>
<feature type="region of interest" description="Disordered" evidence="1">
    <location>
        <begin position="55"/>
        <end position="74"/>
    </location>
</feature>
<evidence type="ECO:0000313" key="3">
    <source>
        <dbReference type="Proteomes" id="UP001044222"/>
    </source>
</evidence>
<evidence type="ECO:0000313" key="2">
    <source>
        <dbReference type="EMBL" id="KAG5852838.1"/>
    </source>
</evidence>
<organism evidence="2 3">
    <name type="scientific">Anguilla anguilla</name>
    <name type="common">European freshwater eel</name>
    <name type="synonym">Muraena anguilla</name>
    <dbReference type="NCBI Taxonomy" id="7936"/>
    <lineage>
        <taxon>Eukaryota</taxon>
        <taxon>Metazoa</taxon>
        <taxon>Chordata</taxon>
        <taxon>Craniata</taxon>
        <taxon>Vertebrata</taxon>
        <taxon>Euteleostomi</taxon>
        <taxon>Actinopterygii</taxon>
        <taxon>Neopterygii</taxon>
        <taxon>Teleostei</taxon>
        <taxon>Anguilliformes</taxon>
        <taxon>Anguillidae</taxon>
        <taxon>Anguilla</taxon>
    </lineage>
</organism>
<gene>
    <name evidence="2" type="ORF">ANANG_G00066790</name>
</gene>
<evidence type="ECO:0000256" key="1">
    <source>
        <dbReference type="SAM" id="MobiDB-lite"/>
    </source>
</evidence>
<dbReference type="Proteomes" id="UP001044222">
    <property type="component" value="Unassembled WGS sequence"/>
</dbReference>
<accession>A0A9D3S317</accession>
<comment type="caution">
    <text evidence="2">The sequence shown here is derived from an EMBL/GenBank/DDBJ whole genome shotgun (WGS) entry which is preliminary data.</text>
</comment>
<reference evidence="2" key="1">
    <citation type="submission" date="2021-01" db="EMBL/GenBank/DDBJ databases">
        <title>A chromosome-scale assembly of European eel, Anguilla anguilla.</title>
        <authorList>
            <person name="Henkel C."/>
            <person name="Jong-Raadsen S.A."/>
            <person name="Dufour S."/>
            <person name="Weltzien F.-A."/>
            <person name="Palstra A.P."/>
            <person name="Pelster B."/>
            <person name="Spaink H.P."/>
            <person name="Van Den Thillart G.E."/>
            <person name="Jansen H."/>
            <person name="Zahm M."/>
            <person name="Klopp C."/>
            <person name="Cedric C."/>
            <person name="Louis A."/>
            <person name="Berthelot C."/>
            <person name="Parey E."/>
            <person name="Roest Crollius H."/>
            <person name="Montfort J."/>
            <person name="Robinson-Rechavi M."/>
            <person name="Bucao C."/>
            <person name="Bouchez O."/>
            <person name="Gislard M."/>
            <person name="Lluch J."/>
            <person name="Milhes M."/>
            <person name="Lampietro C."/>
            <person name="Lopez Roques C."/>
            <person name="Donnadieu C."/>
            <person name="Braasch I."/>
            <person name="Desvignes T."/>
            <person name="Postlethwait J."/>
            <person name="Bobe J."/>
            <person name="Guiguen Y."/>
            <person name="Dirks R."/>
        </authorList>
    </citation>
    <scope>NUCLEOTIDE SEQUENCE</scope>
    <source>
        <strain evidence="2">Tag_6206</strain>
        <tissue evidence="2">Liver</tissue>
    </source>
</reference>